<dbReference type="GO" id="GO:0046872">
    <property type="term" value="F:metal ion binding"/>
    <property type="evidence" value="ECO:0007669"/>
    <property type="project" value="UniProtKB-KW"/>
</dbReference>
<dbReference type="EMBL" id="FXBL01000004">
    <property type="protein sequence ID" value="SMH51732.1"/>
    <property type="molecule type" value="Genomic_DNA"/>
</dbReference>
<dbReference type="InterPro" id="IPR006657">
    <property type="entry name" value="MoPterin_dinucl-bd_dom"/>
</dbReference>
<evidence type="ECO:0000256" key="5">
    <source>
        <dbReference type="ARBA" id="ARBA00022505"/>
    </source>
</evidence>
<dbReference type="InterPro" id="IPR006656">
    <property type="entry name" value="Mopterin_OxRdtase"/>
</dbReference>
<evidence type="ECO:0000256" key="9">
    <source>
        <dbReference type="ARBA" id="ARBA00023014"/>
    </source>
</evidence>
<name>A0A1X7PJT7_9HYPH</name>
<dbReference type="AlphaFoldDB" id="A0A1X7PJT7"/>
<dbReference type="Pfam" id="PF00384">
    <property type="entry name" value="Molybdopterin"/>
    <property type="match status" value="1"/>
</dbReference>
<evidence type="ECO:0000256" key="3">
    <source>
        <dbReference type="ARBA" id="ARBA00008747"/>
    </source>
</evidence>
<dbReference type="Pfam" id="PF04324">
    <property type="entry name" value="Fer2_BFD"/>
    <property type="match status" value="1"/>
</dbReference>
<dbReference type="RefSeq" id="WP_085466193.1">
    <property type="nucleotide sequence ID" value="NZ_FXBL01000004.1"/>
</dbReference>
<dbReference type="InterPro" id="IPR041854">
    <property type="entry name" value="BFD-like_2Fe2S-bd_dom_sf"/>
</dbReference>
<dbReference type="InterPro" id="IPR007419">
    <property type="entry name" value="BFD-like_2Fe2S-bd_dom"/>
</dbReference>
<dbReference type="Pfam" id="PF04879">
    <property type="entry name" value="Molybdop_Fe4S4"/>
    <property type="match status" value="1"/>
</dbReference>
<comment type="cofactor">
    <cofactor evidence="1">
        <name>Mo-bis(molybdopterin guanine dinucleotide)</name>
        <dbReference type="ChEBI" id="CHEBI:60539"/>
    </cofactor>
</comment>
<proteinExistence type="inferred from homology"/>
<keyword evidence="4" id="KW-0004">4Fe-4S</keyword>
<accession>A0A1X7PJT7</accession>
<evidence type="ECO:0000256" key="8">
    <source>
        <dbReference type="ARBA" id="ARBA00023004"/>
    </source>
</evidence>
<dbReference type="Gene3D" id="3.40.50.740">
    <property type="match status" value="1"/>
</dbReference>
<dbReference type="GO" id="GO:1990204">
    <property type="term" value="C:oxidoreductase complex"/>
    <property type="evidence" value="ECO:0007669"/>
    <property type="project" value="UniProtKB-ARBA"/>
</dbReference>
<evidence type="ECO:0000313" key="13">
    <source>
        <dbReference type="Proteomes" id="UP000193083"/>
    </source>
</evidence>
<dbReference type="InterPro" id="IPR006963">
    <property type="entry name" value="Mopterin_OxRdtase_4Fe-4S_dom"/>
</dbReference>
<keyword evidence="8" id="KW-0408">Iron</keyword>
<dbReference type="CDD" id="cd02791">
    <property type="entry name" value="MopB_CT_Nitrate-R-NapA-like"/>
    <property type="match status" value="1"/>
</dbReference>
<dbReference type="PANTHER" id="PTHR43105:SF9">
    <property type="entry name" value="NADPH-FE(3+) OXIDOREDUCTASE SUBUNIT ALPHA"/>
    <property type="match status" value="1"/>
</dbReference>
<dbReference type="Gene3D" id="3.40.228.10">
    <property type="entry name" value="Dimethylsulfoxide Reductase, domain 2"/>
    <property type="match status" value="1"/>
</dbReference>
<dbReference type="GO" id="GO:0045333">
    <property type="term" value="P:cellular respiration"/>
    <property type="evidence" value="ECO:0007669"/>
    <property type="project" value="UniProtKB-ARBA"/>
</dbReference>
<evidence type="ECO:0000256" key="2">
    <source>
        <dbReference type="ARBA" id="ARBA00001966"/>
    </source>
</evidence>
<dbReference type="Gene3D" id="2.40.40.20">
    <property type="match status" value="1"/>
</dbReference>
<dbReference type="SMART" id="SM00926">
    <property type="entry name" value="Molybdop_Fe4S4"/>
    <property type="match status" value="1"/>
</dbReference>
<evidence type="ECO:0000313" key="12">
    <source>
        <dbReference type="EMBL" id="SMH51732.1"/>
    </source>
</evidence>
<evidence type="ECO:0000256" key="4">
    <source>
        <dbReference type="ARBA" id="ARBA00022485"/>
    </source>
</evidence>
<keyword evidence="6" id="KW-0479">Metal-binding</keyword>
<comment type="cofactor">
    <cofactor evidence="2">
        <name>[4Fe-4S] cluster</name>
        <dbReference type="ChEBI" id="CHEBI:49883"/>
    </cofactor>
</comment>
<keyword evidence="5" id="KW-0500">Molybdenum</keyword>
<evidence type="ECO:0000259" key="11">
    <source>
        <dbReference type="PROSITE" id="PS51669"/>
    </source>
</evidence>
<evidence type="ECO:0000256" key="7">
    <source>
        <dbReference type="ARBA" id="ARBA00023002"/>
    </source>
</evidence>
<dbReference type="Pfam" id="PF01568">
    <property type="entry name" value="Molydop_binding"/>
    <property type="match status" value="1"/>
</dbReference>
<keyword evidence="7" id="KW-0560">Oxidoreductase</keyword>
<dbReference type="InterPro" id="IPR041957">
    <property type="entry name" value="CT_Nitrate-R-NapA-like"/>
</dbReference>
<dbReference type="SUPFAM" id="SSF53706">
    <property type="entry name" value="Formate dehydrogenase/DMSO reductase, domains 1-3"/>
    <property type="match status" value="1"/>
</dbReference>
<evidence type="ECO:0000256" key="1">
    <source>
        <dbReference type="ARBA" id="ARBA00001942"/>
    </source>
</evidence>
<dbReference type="GO" id="GO:0051539">
    <property type="term" value="F:4 iron, 4 sulfur cluster binding"/>
    <property type="evidence" value="ECO:0007669"/>
    <property type="project" value="UniProtKB-KW"/>
</dbReference>
<dbReference type="PROSITE" id="PS00551">
    <property type="entry name" value="MOLYBDOPTERIN_PROK_1"/>
    <property type="match status" value="1"/>
</dbReference>
<keyword evidence="9" id="KW-0411">Iron-sulfur</keyword>
<protein>
    <submittedName>
        <fullName evidence="12">Assimilatory nitrate reductase catalytic subunit</fullName>
    </submittedName>
</protein>
<keyword evidence="10" id="KW-0534">Nitrate assimilation</keyword>
<comment type="similarity">
    <text evidence="3">Belongs to the prokaryotic molybdopterin-containing oxidoreductase family. NasA/NapA/NarB subfamily.</text>
</comment>
<keyword evidence="13" id="KW-1185">Reference proteome</keyword>
<dbReference type="Gene3D" id="2.20.25.90">
    <property type="entry name" value="ADC-like domains"/>
    <property type="match status" value="1"/>
</dbReference>
<reference evidence="13" key="1">
    <citation type="submission" date="2017-04" db="EMBL/GenBank/DDBJ databases">
        <authorList>
            <person name="Varghese N."/>
            <person name="Submissions S."/>
        </authorList>
    </citation>
    <scope>NUCLEOTIDE SEQUENCE [LARGE SCALE GENOMIC DNA]</scope>
    <source>
        <strain evidence="13">B5P</strain>
    </source>
</reference>
<dbReference type="PROSITE" id="PS51669">
    <property type="entry name" value="4FE4S_MOW_BIS_MGD"/>
    <property type="match status" value="1"/>
</dbReference>
<evidence type="ECO:0000256" key="10">
    <source>
        <dbReference type="ARBA" id="ARBA00023063"/>
    </source>
</evidence>
<dbReference type="OrthoDB" id="9816402at2"/>
<organism evidence="12 13">
    <name type="scientific">Mesorhizobium australicum</name>
    <dbReference type="NCBI Taxonomy" id="536018"/>
    <lineage>
        <taxon>Bacteria</taxon>
        <taxon>Pseudomonadati</taxon>
        <taxon>Pseudomonadota</taxon>
        <taxon>Alphaproteobacteria</taxon>
        <taxon>Hyphomicrobiales</taxon>
        <taxon>Phyllobacteriaceae</taxon>
        <taxon>Mesorhizobium</taxon>
    </lineage>
</organism>
<dbReference type="Gene3D" id="1.10.10.1100">
    <property type="entry name" value="BFD-like [2Fe-2S]-binding domain"/>
    <property type="match status" value="1"/>
</dbReference>
<dbReference type="CDD" id="cd02754">
    <property type="entry name" value="MopB_Nitrate-R-NapA-like"/>
    <property type="match status" value="1"/>
</dbReference>
<dbReference type="PANTHER" id="PTHR43105">
    <property type="entry name" value="RESPIRATORY NITRATE REDUCTASE"/>
    <property type="match status" value="1"/>
</dbReference>
<sequence>MNIPGDPTAAAVRTTCPYCGVGCGVMADVAADGSVSVRGDPDHPANFGKLCSKGSALGETTGLDGRMLYPEIAGRQACWDDALDLVAKRFTDTIAAHGPDSVAFYVSGQLLTEDYYVANKLMKGFIGSGNIDTNSRLCMASSVAGHRRAFGEDVVPGTYEDFEEADLVVLTGSNTAWCHPILYQRLLAARRTRGTKIIVIDPRRTATAQECDLHLAIDPGTDVLLFNGVLAHLARSNVIDQNYVGAATSGFAEALSAALADAPSSASVATGCGLAEADVQLFFQLFAGTERTVTVYSQGVNQSSRGTDKVNAIVNCHLATGRIGRPGMGPFSVTGQPNAMGGREVGGLANQLAAHMGFESPEDIDRVARFWRAPNIASRPGLKAVDLFRAVGEGRIKALWVMGTNPAVSMPDAGRVRAALKSCEFVVVSDITRTDTTRYADVYLPAAGWGEKDGTVTNSERRISRQRAFLPPPGEARPDWRIVCDVARRMGFGDAFAYDGPAAIFREHAALSTYENGGRRVFDIGAMAMDEAAYDAMPPRHWPVAEESVSHHRLFADGRFPTPDGRARFVAVRQDRLARTVDATFPIALNTGRLRDQWHTMTRTGRVPRLAANTPEAMIDISAADAGAYGLADGDLARVTSAQGTARAKARITDTVRPGQAFLPMHWSGSFATNAAAGSISTPDVDPISGQPELKHTPVHIAREEINWTAVLLTRRDLRPTGFVHWSRHAIEGGWAYDLCGTESPDQGILLARSLLPDVRPEHLVEYRDRHGRTYRAASLDEAGTLAEVMFVAPTGELPPRDWLQLLIGSRQPLSAAERMALLSGRSPVPMASTGRIVCSCFNVGVNQIASAVAAGCSTVEEVGQSLRAGTNCGSCRSEIRTIIDAGRLQAAE</sequence>
<dbReference type="GO" id="GO:0016020">
    <property type="term" value="C:membrane"/>
    <property type="evidence" value="ECO:0007669"/>
    <property type="project" value="TreeGrafter"/>
</dbReference>
<dbReference type="InterPro" id="IPR009010">
    <property type="entry name" value="Asp_de-COase-like_dom_sf"/>
</dbReference>
<dbReference type="InterPro" id="IPR027467">
    <property type="entry name" value="MopterinOxRdtase_cofactor_BS"/>
</dbReference>
<feature type="domain" description="4Fe-4S Mo/W bis-MGD-type" evidence="11">
    <location>
        <begin position="9"/>
        <end position="65"/>
    </location>
</feature>
<gene>
    <name evidence="12" type="ORF">SAMN02982922_4511</name>
</gene>
<evidence type="ECO:0000256" key="6">
    <source>
        <dbReference type="ARBA" id="ARBA00022723"/>
    </source>
</evidence>
<dbReference type="Proteomes" id="UP000193083">
    <property type="component" value="Unassembled WGS sequence"/>
</dbReference>
<dbReference type="GO" id="GO:0043546">
    <property type="term" value="F:molybdopterin cofactor binding"/>
    <property type="evidence" value="ECO:0007669"/>
    <property type="project" value="InterPro"/>
</dbReference>
<dbReference type="GO" id="GO:0042128">
    <property type="term" value="P:nitrate assimilation"/>
    <property type="evidence" value="ECO:0007669"/>
    <property type="project" value="UniProtKB-KW"/>
</dbReference>
<dbReference type="InterPro" id="IPR050123">
    <property type="entry name" value="Prok_molybdopt-oxidoreductase"/>
</dbReference>
<dbReference type="SUPFAM" id="SSF50692">
    <property type="entry name" value="ADC-like"/>
    <property type="match status" value="1"/>
</dbReference>
<dbReference type="GO" id="GO:0016491">
    <property type="term" value="F:oxidoreductase activity"/>
    <property type="evidence" value="ECO:0007669"/>
    <property type="project" value="UniProtKB-KW"/>
</dbReference>